<sequence>MVYLSNKKISRDFVELRIDEKDSKLLKHLLKKEQRRERRRLRKVKKKKKKKTNYFGEF</sequence>
<reference evidence="2" key="1">
    <citation type="journal article" date="2014" name="Front. Microbiol.">
        <title>High frequency of phylogenetically diverse reductive dehalogenase-homologous genes in deep subseafloor sedimentary metagenomes.</title>
        <authorList>
            <person name="Kawai M."/>
            <person name="Futagami T."/>
            <person name="Toyoda A."/>
            <person name="Takaki Y."/>
            <person name="Nishi S."/>
            <person name="Hori S."/>
            <person name="Arai W."/>
            <person name="Tsubouchi T."/>
            <person name="Morono Y."/>
            <person name="Uchiyama I."/>
            <person name="Ito T."/>
            <person name="Fujiyama A."/>
            <person name="Inagaki F."/>
            <person name="Takami H."/>
        </authorList>
    </citation>
    <scope>NUCLEOTIDE SEQUENCE</scope>
    <source>
        <strain evidence="2">Expedition CK06-06</strain>
    </source>
</reference>
<feature type="region of interest" description="Disordered" evidence="1">
    <location>
        <begin position="34"/>
        <end position="58"/>
    </location>
</feature>
<comment type="caution">
    <text evidence="2">The sequence shown here is derived from an EMBL/GenBank/DDBJ whole genome shotgun (WGS) entry which is preliminary data.</text>
</comment>
<dbReference type="AlphaFoldDB" id="X1SEW9"/>
<evidence type="ECO:0000256" key="1">
    <source>
        <dbReference type="SAM" id="MobiDB-lite"/>
    </source>
</evidence>
<name>X1SEW9_9ZZZZ</name>
<organism evidence="2">
    <name type="scientific">marine sediment metagenome</name>
    <dbReference type="NCBI Taxonomy" id="412755"/>
    <lineage>
        <taxon>unclassified sequences</taxon>
        <taxon>metagenomes</taxon>
        <taxon>ecological metagenomes</taxon>
    </lineage>
</organism>
<protein>
    <submittedName>
        <fullName evidence="2">Uncharacterized protein</fullName>
    </submittedName>
</protein>
<feature type="compositionally biased region" description="Basic residues" evidence="1">
    <location>
        <begin position="37"/>
        <end position="52"/>
    </location>
</feature>
<proteinExistence type="predicted"/>
<dbReference type="EMBL" id="BARW01007897">
    <property type="protein sequence ID" value="GAI77701.1"/>
    <property type="molecule type" value="Genomic_DNA"/>
</dbReference>
<evidence type="ECO:0000313" key="2">
    <source>
        <dbReference type="EMBL" id="GAI77701.1"/>
    </source>
</evidence>
<gene>
    <name evidence="2" type="ORF">S12H4_16337</name>
</gene>
<accession>X1SEW9</accession>